<accession>A0A382CY48</accession>
<feature type="domain" description="Flagellar assembly protein FliH/Type III secretion system HrpE" evidence="7">
    <location>
        <begin position="115"/>
        <end position="195"/>
    </location>
</feature>
<name>A0A382CY48_9ZZZZ</name>
<comment type="function">
    <text evidence="1">Needed for flagellar regrowth and assembly.</text>
</comment>
<protein>
    <recommendedName>
        <fullName evidence="7">Flagellar assembly protein FliH/Type III secretion system HrpE domain-containing protein</fullName>
    </recommendedName>
</protein>
<dbReference type="Pfam" id="PF02108">
    <property type="entry name" value="FliH"/>
    <property type="match status" value="1"/>
</dbReference>
<dbReference type="GO" id="GO:0015031">
    <property type="term" value="P:protein transport"/>
    <property type="evidence" value="ECO:0007669"/>
    <property type="project" value="UniProtKB-KW"/>
</dbReference>
<evidence type="ECO:0000256" key="4">
    <source>
        <dbReference type="ARBA" id="ARBA00022795"/>
    </source>
</evidence>
<keyword evidence="5" id="KW-0653">Protein transport</keyword>
<feature type="non-terminal residue" evidence="8">
    <location>
        <position position="209"/>
    </location>
</feature>
<reference evidence="8" key="1">
    <citation type="submission" date="2018-05" db="EMBL/GenBank/DDBJ databases">
        <authorList>
            <person name="Lanie J.A."/>
            <person name="Ng W.-L."/>
            <person name="Kazmierczak K.M."/>
            <person name="Andrzejewski T.M."/>
            <person name="Davidsen T.M."/>
            <person name="Wayne K.J."/>
            <person name="Tettelin H."/>
            <person name="Glass J.I."/>
            <person name="Rusch D."/>
            <person name="Podicherti R."/>
            <person name="Tsui H.-C.T."/>
            <person name="Winkler M.E."/>
        </authorList>
    </citation>
    <scope>NUCLEOTIDE SEQUENCE</scope>
</reference>
<comment type="similarity">
    <text evidence="2">Belongs to the FliH family.</text>
</comment>
<organism evidence="8">
    <name type="scientific">marine metagenome</name>
    <dbReference type="NCBI Taxonomy" id="408172"/>
    <lineage>
        <taxon>unclassified sequences</taxon>
        <taxon>metagenomes</taxon>
        <taxon>ecological metagenomes</taxon>
    </lineage>
</organism>
<sequence>VSKVIRTGHVSSAGVVTLGLHEQGLHYDPEASRQKAPTVDLERIIAKRLKTLTAGLDREWEGRLREEHDTMRTAGERQLSEAGQRHQEEVTRIHQERYDEGHGDGVASMEEEAGQAVERMAALHRSMRHERDQILLEAETLVVDLALALARRVTRAQAEADPKVVARTIRAALENLSERSNAIIKVNADDLKIASRFASAWVERVDADA</sequence>
<evidence type="ECO:0000256" key="3">
    <source>
        <dbReference type="ARBA" id="ARBA00022448"/>
    </source>
</evidence>
<evidence type="ECO:0000256" key="6">
    <source>
        <dbReference type="ARBA" id="ARBA00023225"/>
    </source>
</evidence>
<gene>
    <name evidence="8" type="ORF">METZ01_LOCUS183101</name>
</gene>
<dbReference type="EMBL" id="UINC01036378">
    <property type="protein sequence ID" value="SVB30247.1"/>
    <property type="molecule type" value="Genomic_DNA"/>
</dbReference>
<dbReference type="InterPro" id="IPR018035">
    <property type="entry name" value="Flagellar_FliH/T3SS_HrpE"/>
</dbReference>
<dbReference type="PANTHER" id="PTHR34982">
    <property type="entry name" value="YOP PROTEINS TRANSLOCATION PROTEIN L"/>
    <property type="match status" value="1"/>
</dbReference>
<keyword evidence="3" id="KW-0813">Transport</keyword>
<dbReference type="GO" id="GO:0044781">
    <property type="term" value="P:bacterial-type flagellum organization"/>
    <property type="evidence" value="ECO:0007669"/>
    <property type="project" value="UniProtKB-KW"/>
</dbReference>
<feature type="non-terminal residue" evidence="8">
    <location>
        <position position="1"/>
    </location>
</feature>
<dbReference type="PANTHER" id="PTHR34982:SF1">
    <property type="entry name" value="FLAGELLAR ASSEMBLY PROTEIN FLIH"/>
    <property type="match status" value="1"/>
</dbReference>
<dbReference type="GO" id="GO:0005829">
    <property type="term" value="C:cytosol"/>
    <property type="evidence" value="ECO:0007669"/>
    <property type="project" value="TreeGrafter"/>
</dbReference>
<keyword evidence="6" id="KW-1006">Bacterial flagellum protein export</keyword>
<proteinExistence type="inferred from homology"/>
<evidence type="ECO:0000259" key="7">
    <source>
        <dbReference type="Pfam" id="PF02108"/>
    </source>
</evidence>
<dbReference type="InterPro" id="IPR051472">
    <property type="entry name" value="T3SS_Stator/FliH"/>
</dbReference>
<dbReference type="AlphaFoldDB" id="A0A382CY48"/>
<evidence type="ECO:0000313" key="8">
    <source>
        <dbReference type="EMBL" id="SVB30247.1"/>
    </source>
</evidence>
<evidence type="ECO:0000256" key="5">
    <source>
        <dbReference type="ARBA" id="ARBA00022927"/>
    </source>
</evidence>
<evidence type="ECO:0000256" key="2">
    <source>
        <dbReference type="ARBA" id="ARBA00006602"/>
    </source>
</evidence>
<evidence type="ECO:0000256" key="1">
    <source>
        <dbReference type="ARBA" id="ARBA00003041"/>
    </source>
</evidence>
<keyword evidence="4" id="KW-1005">Bacterial flagellum biogenesis</keyword>